<evidence type="ECO:0000313" key="2">
    <source>
        <dbReference type="Proteomes" id="UP000030665"/>
    </source>
</evidence>
<evidence type="ECO:0000313" key="1">
    <source>
        <dbReference type="EMBL" id="CDW52612.1"/>
    </source>
</evidence>
<gene>
    <name evidence="1" type="ORF">TTRE_0000087401</name>
</gene>
<dbReference type="OrthoDB" id="7249367at2759"/>
<proteinExistence type="predicted"/>
<dbReference type="EMBL" id="HG805827">
    <property type="protein sequence ID" value="CDW52612.1"/>
    <property type="molecule type" value="Genomic_DNA"/>
</dbReference>
<organism evidence="1 2">
    <name type="scientific">Trichuris trichiura</name>
    <name type="common">Whipworm</name>
    <name type="synonym">Trichocephalus trichiurus</name>
    <dbReference type="NCBI Taxonomy" id="36087"/>
    <lineage>
        <taxon>Eukaryota</taxon>
        <taxon>Metazoa</taxon>
        <taxon>Ecdysozoa</taxon>
        <taxon>Nematoda</taxon>
        <taxon>Enoplea</taxon>
        <taxon>Dorylaimia</taxon>
        <taxon>Trichinellida</taxon>
        <taxon>Trichuridae</taxon>
        <taxon>Trichuris</taxon>
    </lineage>
</organism>
<protein>
    <submittedName>
        <fullName evidence="1">Uncharacterized protein</fullName>
    </submittedName>
</protein>
<sequence length="176" mass="20876">MEQRLSYISLNPLRRLVLFFVILRYRTAYDKTFKLEEFEQGALQAFYVLSAALFNRDYDRIDKIATTESAKAFRSSLERVPDGKLWVFDLKESDVYFRQLHSAGSTVLQMLMVYHAFYKRQEYQETTEEMSTDKILEVRHRFVVANLRLSKQLTPSYEEDWLIDYANYGQIHPGDA</sequence>
<dbReference type="GO" id="GO:0005743">
    <property type="term" value="C:mitochondrial inner membrane"/>
    <property type="evidence" value="ECO:0007669"/>
    <property type="project" value="TreeGrafter"/>
</dbReference>
<name>A0A077YX73_TRITR</name>
<keyword evidence="2" id="KW-1185">Reference proteome</keyword>
<dbReference type="AlphaFoldDB" id="A0A077YX73"/>
<accession>A0A077YX73</accession>
<dbReference type="PANTHER" id="PTHR13333:SF5">
    <property type="entry name" value="M-AAA PROTEASE-INTERACTING PROTEIN 1, MITOCHONDRIAL"/>
    <property type="match status" value="1"/>
</dbReference>
<dbReference type="Proteomes" id="UP000030665">
    <property type="component" value="Unassembled WGS sequence"/>
</dbReference>
<reference evidence="1" key="2">
    <citation type="submission" date="2014-03" db="EMBL/GenBank/DDBJ databases">
        <title>The whipworm genome and dual-species transcriptomics of an intimate host-pathogen interaction.</title>
        <authorList>
            <person name="Foth B.J."/>
            <person name="Tsai I.J."/>
            <person name="Reid A.J."/>
            <person name="Bancroft A.J."/>
            <person name="Nichol S."/>
            <person name="Tracey A."/>
            <person name="Holroyd N."/>
            <person name="Cotton J.A."/>
            <person name="Stanley E.J."/>
            <person name="Zarowiecki M."/>
            <person name="Liu J.Z."/>
            <person name="Huckvale T."/>
            <person name="Cooper P.J."/>
            <person name="Grencis R.K."/>
            <person name="Berriman M."/>
        </authorList>
    </citation>
    <scope>NUCLEOTIDE SEQUENCE [LARGE SCALE GENOMIC DNA]</scope>
</reference>
<dbReference type="GO" id="GO:0043022">
    <property type="term" value="F:ribosome binding"/>
    <property type="evidence" value="ECO:0007669"/>
    <property type="project" value="TreeGrafter"/>
</dbReference>
<dbReference type="PANTHER" id="PTHR13333">
    <property type="entry name" value="M-AAA PROTEASE-INTERACTING PROTEIN 1, MITOCHONDRIAL"/>
    <property type="match status" value="1"/>
</dbReference>
<dbReference type="GO" id="GO:0032979">
    <property type="term" value="P:protein insertion into mitochondrial inner membrane from matrix"/>
    <property type="evidence" value="ECO:0007669"/>
    <property type="project" value="TreeGrafter"/>
</dbReference>
<reference evidence="1" key="1">
    <citation type="submission" date="2014-01" db="EMBL/GenBank/DDBJ databases">
        <authorList>
            <person name="Aslett M."/>
        </authorList>
    </citation>
    <scope>NUCLEOTIDE SEQUENCE</scope>
</reference>